<keyword evidence="2" id="KW-0964">Secreted</keyword>
<dbReference type="PhylomeDB" id="B4MAM4"/>
<dbReference type="InterPro" id="IPR053308">
    <property type="entry name" value="Vago-like"/>
</dbReference>
<evidence type="ECO:0000313" key="4">
    <source>
        <dbReference type="EMBL" id="EDW66283.1"/>
    </source>
</evidence>
<dbReference type="eggNOG" id="ENOG502TKTS">
    <property type="taxonomic scope" value="Eukaryota"/>
</dbReference>
<keyword evidence="5" id="KW-1185">Reference proteome</keyword>
<protein>
    <recommendedName>
        <fullName evidence="3">Single domain-containing protein</fullName>
    </recommendedName>
</protein>
<comment type="subcellular location">
    <subcellularLocation>
        <location evidence="1">Secreted</location>
    </subcellularLocation>
</comment>
<dbReference type="InterPro" id="IPR029277">
    <property type="entry name" value="SVWC_dom"/>
</dbReference>
<organism evidence="4 5">
    <name type="scientific">Drosophila virilis</name>
    <name type="common">Fruit fly</name>
    <dbReference type="NCBI Taxonomy" id="7244"/>
    <lineage>
        <taxon>Eukaryota</taxon>
        <taxon>Metazoa</taxon>
        <taxon>Ecdysozoa</taxon>
        <taxon>Arthropoda</taxon>
        <taxon>Hexapoda</taxon>
        <taxon>Insecta</taxon>
        <taxon>Pterygota</taxon>
        <taxon>Neoptera</taxon>
        <taxon>Endopterygota</taxon>
        <taxon>Diptera</taxon>
        <taxon>Brachycera</taxon>
        <taxon>Muscomorpha</taxon>
        <taxon>Ephydroidea</taxon>
        <taxon>Drosophilidae</taxon>
        <taxon>Drosophila</taxon>
    </lineage>
</organism>
<reference evidence="4 5" key="1">
    <citation type="journal article" date="2007" name="Nature">
        <title>Evolution of genes and genomes on the Drosophila phylogeny.</title>
        <authorList>
            <consortium name="Drosophila 12 Genomes Consortium"/>
            <person name="Clark A.G."/>
            <person name="Eisen M.B."/>
            <person name="Smith D.R."/>
            <person name="Bergman C.M."/>
            <person name="Oliver B."/>
            <person name="Markow T.A."/>
            <person name="Kaufman T.C."/>
            <person name="Kellis M."/>
            <person name="Gelbart W."/>
            <person name="Iyer V.N."/>
            <person name="Pollard D.A."/>
            <person name="Sackton T.B."/>
            <person name="Larracuente A.M."/>
            <person name="Singh N.D."/>
            <person name="Abad J.P."/>
            <person name="Abt D.N."/>
            <person name="Adryan B."/>
            <person name="Aguade M."/>
            <person name="Akashi H."/>
            <person name="Anderson W.W."/>
            <person name="Aquadro C.F."/>
            <person name="Ardell D.H."/>
            <person name="Arguello R."/>
            <person name="Artieri C.G."/>
            <person name="Barbash D.A."/>
            <person name="Barker D."/>
            <person name="Barsanti P."/>
            <person name="Batterham P."/>
            <person name="Batzoglou S."/>
            <person name="Begun D."/>
            <person name="Bhutkar A."/>
            <person name="Blanco E."/>
            <person name="Bosak S.A."/>
            <person name="Bradley R.K."/>
            <person name="Brand A.D."/>
            <person name="Brent M.R."/>
            <person name="Brooks A.N."/>
            <person name="Brown R.H."/>
            <person name="Butlin R.K."/>
            <person name="Caggese C."/>
            <person name="Calvi B.R."/>
            <person name="Bernardo de Carvalho A."/>
            <person name="Caspi A."/>
            <person name="Castrezana S."/>
            <person name="Celniker S.E."/>
            <person name="Chang J.L."/>
            <person name="Chapple C."/>
            <person name="Chatterji S."/>
            <person name="Chinwalla A."/>
            <person name="Civetta A."/>
            <person name="Clifton S.W."/>
            <person name="Comeron J.M."/>
            <person name="Costello J.C."/>
            <person name="Coyne J.A."/>
            <person name="Daub J."/>
            <person name="David R.G."/>
            <person name="Delcher A.L."/>
            <person name="Delehaunty K."/>
            <person name="Do C.B."/>
            <person name="Ebling H."/>
            <person name="Edwards K."/>
            <person name="Eickbush T."/>
            <person name="Evans J.D."/>
            <person name="Filipski A."/>
            <person name="Findeiss S."/>
            <person name="Freyhult E."/>
            <person name="Fulton L."/>
            <person name="Fulton R."/>
            <person name="Garcia A.C."/>
            <person name="Gardiner A."/>
            <person name="Garfield D.A."/>
            <person name="Garvin B.E."/>
            <person name="Gibson G."/>
            <person name="Gilbert D."/>
            <person name="Gnerre S."/>
            <person name="Godfrey J."/>
            <person name="Good R."/>
            <person name="Gotea V."/>
            <person name="Gravely B."/>
            <person name="Greenberg A.J."/>
            <person name="Griffiths-Jones S."/>
            <person name="Gross S."/>
            <person name="Guigo R."/>
            <person name="Gustafson E.A."/>
            <person name="Haerty W."/>
            <person name="Hahn M.W."/>
            <person name="Halligan D.L."/>
            <person name="Halpern A.L."/>
            <person name="Halter G.M."/>
            <person name="Han M.V."/>
            <person name="Heger A."/>
            <person name="Hillier L."/>
            <person name="Hinrichs A.S."/>
            <person name="Holmes I."/>
            <person name="Hoskins R.A."/>
            <person name="Hubisz M.J."/>
            <person name="Hultmark D."/>
            <person name="Huntley M.A."/>
            <person name="Jaffe D.B."/>
            <person name="Jagadeeshan S."/>
            <person name="Jeck W.R."/>
            <person name="Johnson J."/>
            <person name="Jones C.D."/>
            <person name="Jordan W.C."/>
            <person name="Karpen G.H."/>
            <person name="Kataoka E."/>
            <person name="Keightley P.D."/>
            <person name="Kheradpour P."/>
            <person name="Kirkness E.F."/>
            <person name="Koerich L.B."/>
            <person name="Kristiansen K."/>
            <person name="Kudrna D."/>
            <person name="Kulathinal R.J."/>
            <person name="Kumar S."/>
            <person name="Kwok R."/>
            <person name="Lander E."/>
            <person name="Langley C.H."/>
            <person name="Lapoint R."/>
            <person name="Lazzaro B.P."/>
            <person name="Lee S.J."/>
            <person name="Levesque L."/>
            <person name="Li R."/>
            <person name="Lin C.F."/>
            <person name="Lin M.F."/>
            <person name="Lindblad-Toh K."/>
            <person name="Llopart A."/>
            <person name="Long M."/>
            <person name="Low L."/>
            <person name="Lozovsky E."/>
            <person name="Lu J."/>
            <person name="Luo M."/>
            <person name="Machado C.A."/>
            <person name="Makalowski W."/>
            <person name="Marzo M."/>
            <person name="Matsuda M."/>
            <person name="Matzkin L."/>
            <person name="McAllister B."/>
            <person name="McBride C.S."/>
            <person name="McKernan B."/>
            <person name="McKernan K."/>
            <person name="Mendez-Lago M."/>
            <person name="Minx P."/>
            <person name="Mollenhauer M.U."/>
            <person name="Montooth K."/>
            <person name="Mount S.M."/>
            <person name="Mu X."/>
            <person name="Myers E."/>
            <person name="Negre B."/>
            <person name="Newfeld S."/>
            <person name="Nielsen R."/>
            <person name="Noor M.A."/>
            <person name="O'Grady P."/>
            <person name="Pachter L."/>
            <person name="Papaceit M."/>
            <person name="Parisi M.J."/>
            <person name="Parisi M."/>
            <person name="Parts L."/>
            <person name="Pedersen J.S."/>
            <person name="Pesole G."/>
            <person name="Phillippy A.M."/>
            <person name="Ponting C.P."/>
            <person name="Pop M."/>
            <person name="Porcelli D."/>
            <person name="Powell J.R."/>
            <person name="Prohaska S."/>
            <person name="Pruitt K."/>
            <person name="Puig M."/>
            <person name="Quesneville H."/>
            <person name="Ram K.R."/>
            <person name="Rand D."/>
            <person name="Rasmussen M.D."/>
            <person name="Reed L.K."/>
            <person name="Reenan R."/>
            <person name="Reily A."/>
            <person name="Remington K.A."/>
            <person name="Rieger T.T."/>
            <person name="Ritchie M.G."/>
            <person name="Robin C."/>
            <person name="Rogers Y.H."/>
            <person name="Rohde C."/>
            <person name="Rozas J."/>
            <person name="Rubenfield M.J."/>
            <person name="Ruiz A."/>
            <person name="Russo S."/>
            <person name="Salzberg S.L."/>
            <person name="Sanchez-Gracia A."/>
            <person name="Saranga D.J."/>
            <person name="Sato H."/>
            <person name="Schaeffer S.W."/>
            <person name="Schatz M.C."/>
            <person name="Schlenke T."/>
            <person name="Schwartz R."/>
            <person name="Segarra C."/>
            <person name="Singh R.S."/>
            <person name="Sirot L."/>
            <person name="Sirota M."/>
            <person name="Sisneros N.B."/>
            <person name="Smith C.D."/>
            <person name="Smith T.F."/>
            <person name="Spieth J."/>
            <person name="Stage D.E."/>
            <person name="Stark A."/>
            <person name="Stephan W."/>
            <person name="Strausberg R.L."/>
            <person name="Strempel S."/>
            <person name="Sturgill D."/>
            <person name="Sutton G."/>
            <person name="Sutton G.G."/>
            <person name="Tao W."/>
            <person name="Teichmann S."/>
            <person name="Tobari Y.N."/>
            <person name="Tomimura Y."/>
            <person name="Tsolas J.M."/>
            <person name="Valente V.L."/>
            <person name="Venter E."/>
            <person name="Venter J.C."/>
            <person name="Vicario S."/>
            <person name="Vieira F.G."/>
            <person name="Vilella A.J."/>
            <person name="Villasante A."/>
            <person name="Walenz B."/>
            <person name="Wang J."/>
            <person name="Wasserman M."/>
            <person name="Watts T."/>
            <person name="Wilson D."/>
            <person name="Wilson R.K."/>
            <person name="Wing R.A."/>
            <person name="Wolfner M.F."/>
            <person name="Wong A."/>
            <person name="Wong G.K."/>
            <person name="Wu C.I."/>
            <person name="Wu G."/>
            <person name="Yamamoto D."/>
            <person name="Yang H.P."/>
            <person name="Yang S.P."/>
            <person name="Yorke J.A."/>
            <person name="Yoshida K."/>
            <person name="Zdobnov E."/>
            <person name="Zhang P."/>
            <person name="Zhang Y."/>
            <person name="Zimin A.V."/>
            <person name="Baldwin J."/>
            <person name="Abdouelleil A."/>
            <person name="Abdulkadir J."/>
            <person name="Abebe A."/>
            <person name="Abera B."/>
            <person name="Abreu J."/>
            <person name="Acer S.C."/>
            <person name="Aftuck L."/>
            <person name="Alexander A."/>
            <person name="An P."/>
            <person name="Anderson E."/>
            <person name="Anderson S."/>
            <person name="Arachi H."/>
            <person name="Azer M."/>
            <person name="Bachantsang P."/>
            <person name="Barry A."/>
            <person name="Bayul T."/>
            <person name="Berlin A."/>
            <person name="Bessette D."/>
            <person name="Bloom T."/>
            <person name="Blye J."/>
            <person name="Boguslavskiy L."/>
            <person name="Bonnet C."/>
            <person name="Boukhgalter B."/>
            <person name="Bourzgui I."/>
            <person name="Brown A."/>
            <person name="Cahill P."/>
            <person name="Channer S."/>
            <person name="Cheshatsang Y."/>
            <person name="Chuda L."/>
            <person name="Citroen M."/>
            <person name="Collymore A."/>
            <person name="Cooke P."/>
            <person name="Costello M."/>
            <person name="D'Aco K."/>
            <person name="Daza R."/>
            <person name="De Haan G."/>
            <person name="DeGray S."/>
            <person name="DeMaso C."/>
            <person name="Dhargay N."/>
            <person name="Dooley K."/>
            <person name="Dooley E."/>
            <person name="Doricent M."/>
            <person name="Dorje P."/>
            <person name="Dorjee K."/>
            <person name="Dupes A."/>
            <person name="Elong R."/>
            <person name="Falk J."/>
            <person name="Farina A."/>
            <person name="Faro S."/>
            <person name="Ferguson D."/>
            <person name="Fisher S."/>
            <person name="Foley C.D."/>
            <person name="Franke A."/>
            <person name="Friedrich D."/>
            <person name="Gadbois L."/>
            <person name="Gearin G."/>
            <person name="Gearin C.R."/>
            <person name="Giannoukos G."/>
            <person name="Goode T."/>
            <person name="Graham J."/>
            <person name="Grandbois E."/>
            <person name="Grewal S."/>
            <person name="Gyaltsen K."/>
            <person name="Hafez N."/>
            <person name="Hagos B."/>
            <person name="Hall J."/>
            <person name="Henson C."/>
            <person name="Hollinger A."/>
            <person name="Honan T."/>
            <person name="Huard M.D."/>
            <person name="Hughes L."/>
            <person name="Hurhula B."/>
            <person name="Husby M.E."/>
            <person name="Kamat A."/>
            <person name="Kanga B."/>
            <person name="Kashin S."/>
            <person name="Khazanovich D."/>
            <person name="Kisner P."/>
            <person name="Lance K."/>
            <person name="Lara M."/>
            <person name="Lee W."/>
            <person name="Lennon N."/>
            <person name="Letendre F."/>
            <person name="LeVine R."/>
            <person name="Lipovsky A."/>
            <person name="Liu X."/>
            <person name="Liu J."/>
            <person name="Liu S."/>
            <person name="Lokyitsang T."/>
            <person name="Lokyitsang Y."/>
            <person name="Lubonja R."/>
            <person name="Lui A."/>
            <person name="MacDonald P."/>
            <person name="Magnisalis V."/>
            <person name="Maru K."/>
            <person name="Matthews C."/>
            <person name="McCusker W."/>
            <person name="McDonough S."/>
            <person name="Mehta T."/>
            <person name="Meldrim J."/>
            <person name="Meneus L."/>
            <person name="Mihai O."/>
            <person name="Mihalev A."/>
            <person name="Mihova T."/>
            <person name="Mittelman R."/>
            <person name="Mlenga V."/>
            <person name="Montmayeur A."/>
            <person name="Mulrain L."/>
            <person name="Navidi A."/>
            <person name="Naylor J."/>
            <person name="Negash T."/>
            <person name="Nguyen T."/>
            <person name="Nguyen N."/>
            <person name="Nicol R."/>
            <person name="Norbu C."/>
            <person name="Norbu N."/>
            <person name="Novod N."/>
            <person name="O'Neill B."/>
            <person name="Osman S."/>
            <person name="Markiewicz E."/>
            <person name="Oyono O.L."/>
            <person name="Patti C."/>
            <person name="Phunkhang P."/>
            <person name="Pierre F."/>
            <person name="Priest M."/>
            <person name="Raghuraman S."/>
            <person name="Rege F."/>
            <person name="Reyes R."/>
            <person name="Rise C."/>
            <person name="Rogov P."/>
            <person name="Ross K."/>
            <person name="Ryan E."/>
            <person name="Settipalli S."/>
            <person name="Shea T."/>
            <person name="Sherpa N."/>
            <person name="Shi L."/>
            <person name="Shih D."/>
            <person name="Sparrow T."/>
            <person name="Spaulding J."/>
            <person name="Stalker J."/>
            <person name="Stange-Thomann N."/>
            <person name="Stavropoulos S."/>
            <person name="Stone C."/>
            <person name="Strader C."/>
            <person name="Tesfaye S."/>
            <person name="Thomson T."/>
            <person name="Thoulutsang Y."/>
            <person name="Thoulutsang D."/>
            <person name="Topham K."/>
            <person name="Topping I."/>
            <person name="Tsamla T."/>
            <person name="Vassiliev H."/>
            <person name="Vo A."/>
            <person name="Wangchuk T."/>
            <person name="Wangdi T."/>
            <person name="Weiand M."/>
            <person name="Wilkinson J."/>
            <person name="Wilson A."/>
            <person name="Yadav S."/>
            <person name="Young G."/>
            <person name="Yu Q."/>
            <person name="Zembek L."/>
            <person name="Zhong D."/>
            <person name="Zimmer A."/>
            <person name="Zwirko Z."/>
            <person name="Jaffe D.B."/>
            <person name="Alvarez P."/>
            <person name="Brockman W."/>
            <person name="Butler J."/>
            <person name="Chin C."/>
            <person name="Gnerre S."/>
            <person name="Grabherr M."/>
            <person name="Kleber M."/>
            <person name="Mauceli E."/>
            <person name="MacCallum I."/>
        </authorList>
    </citation>
    <scope>NUCLEOTIDE SEQUENCE [LARGE SCALE GENOMIC DNA]</scope>
    <source>
        <strain evidence="5">Tucson 15010-1051.87</strain>
    </source>
</reference>
<sequence>MSQQRLAYPRGDRAALVFGSAAIFLLLQLLQLAEVTGYRALIPADSANPGKCIYRGDLLQAGVNNGIPPCQRLTCNEDGSILIEGCGKLRIEKCNRGERIHQSKPFPECCLLRYKCKQPNGAPYYIERDAAEGA</sequence>
<dbReference type="SMART" id="SM01318">
    <property type="entry name" value="SVWC"/>
    <property type="match status" value="1"/>
</dbReference>
<proteinExistence type="predicted"/>
<dbReference type="OrthoDB" id="7969141at2759"/>
<evidence type="ECO:0000256" key="2">
    <source>
        <dbReference type="ARBA" id="ARBA00022525"/>
    </source>
</evidence>
<dbReference type="KEGG" id="dvi:6634563"/>
<evidence type="ECO:0000256" key="1">
    <source>
        <dbReference type="ARBA" id="ARBA00004613"/>
    </source>
</evidence>
<dbReference type="FunCoup" id="B4MAM4">
    <property type="interactions" value="105"/>
</dbReference>
<dbReference type="EMBL" id="CH940655">
    <property type="protein sequence ID" value="EDW66283.1"/>
    <property type="molecule type" value="Genomic_DNA"/>
</dbReference>
<dbReference type="InParanoid" id="B4MAM4"/>
<dbReference type="OMA" id="NGIPPCQ"/>
<feature type="domain" description="Single" evidence="3">
    <location>
        <begin position="52"/>
        <end position="116"/>
    </location>
</feature>
<dbReference type="HOGENOM" id="CLU_1929732_0_0_1"/>
<dbReference type="PANTHER" id="PTHR39957">
    <property type="entry name" value="AT09846P1-RELATED"/>
    <property type="match status" value="1"/>
</dbReference>
<dbReference type="STRING" id="7244.B4MAM4"/>
<dbReference type="PANTHER" id="PTHR39957:SF1">
    <property type="entry name" value="AT09846P1-RELATED"/>
    <property type="match status" value="1"/>
</dbReference>
<name>B4MAM4_DROVI</name>
<gene>
    <name evidence="4" type="primary">Dvir\GJ15633</name>
    <name evidence="4" type="ORF">Dvir_GJ15633</name>
</gene>
<dbReference type="Proteomes" id="UP000008792">
    <property type="component" value="Unassembled WGS sequence"/>
</dbReference>
<dbReference type="Pfam" id="PF15430">
    <property type="entry name" value="SVWC"/>
    <property type="match status" value="1"/>
</dbReference>
<dbReference type="GO" id="GO:0005576">
    <property type="term" value="C:extracellular region"/>
    <property type="evidence" value="ECO:0007669"/>
    <property type="project" value="UniProtKB-SubCell"/>
</dbReference>
<evidence type="ECO:0000313" key="5">
    <source>
        <dbReference type="Proteomes" id="UP000008792"/>
    </source>
</evidence>
<accession>B4MAM4</accession>
<dbReference type="AlphaFoldDB" id="B4MAM4"/>
<evidence type="ECO:0000259" key="3">
    <source>
        <dbReference type="SMART" id="SM01318"/>
    </source>
</evidence>